<accession>A0ABP1CTS8</accession>
<proteinExistence type="predicted"/>
<evidence type="ECO:0000313" key="1">
    <source>
        <dbReference type="EMBL" id="CAL1699085.1"/>
    </source>
</evidence>
<gene>
    <name evidence="1" type="ORF">GFSPODELE1_LOCUS2493</name>
</gene>
<name>A0ABP1CTS8_9APHY</name>
<protein>
    <submittedName>
        <fullName evidence="1">Uncharacterized protein</fullName>
    </submittedName>
</protein>
<organism evidence="1 2">
    <name type="scientific">Somion occarium</name>
    <dbReference type="NCBI Taxonomy" id="3059160"/>
    <lineage>
        <taxon>Eukaryota</taxon>
        <taxon>Fungi</taxon>
        <taxon>Dikarya</taxon>
        <taxon>Basidiomycota</taxon>
        <taxon>Agaricomycotina</taxon>
        <taxon>Agaricomycetes</taxon>
        <taxon>Polyporales</taxon>
        <taxon>Cerrenaceae</taxon>
        <taxon>Somion</taxon>
    </lineage>
</organism>
<reference evidence="2" key="1">
    <citation type="submission" date="2024-04" db="EMBL/GenBank/DDBJ databases">
        <authorList>
            <person name="Shaw F."/>
            <person name="Minotto A."/>
        </authorList>
    </citation>
    <scope>NUCLEOTIDE SEQUENCE [LARGE SCALE GENOMIC DNA]</scope>
</reference>
<dbReference type="EMBL" id="OZ037954">
    <property type="protein sequence ID" value="CAL1699085.1"/>
    <property type="molecule type" value="Genomic_DNA"/>
</dbReference>
<sequence length="336" mass="38254">MPVAPHLPSEIIYEIVAPIIVENIDLLITDRRRVNRKTFIGQNLKNPVTALLRTSVAFRATTQKVLSDALGIALNDDGSLQRNPFRIIRNIRVLWMFCRKGNCRRYTDLAMKLNYKTSRLPAAYVMMAGGEMLVHDRFVPKMQSYDPEKASLLPKEALLYADDISPQILAGPVTRRIESYLWSCYVADEMMECMELLEEVCMPFRNPGFGRKSPGYKNALITTVSILEVVKTCMKQEDNRRYNVEFGPYPGAAKLRADVIMIARGHLAPLRMVIKLRITDQKDRDMIIKATLEAYTAMDGFLQSLFPAKDGEEDISLMDYYVDCALPFNVTQPLDI</sequence>
<keyword evidence="2" id="KW-1185">Reference proteome</keyword>
<dbReference type="Proteomes" id="UP001497453">
    <property type="component" value="Chromosome 11"/>
</dbReference>
<evidence type="ECO:0000313" key="2">
    <source>
        <dbReference type="Proteomes" id="UP001497453"/>
    </source>
</evidence>